<reference evidence="1 2" key="1">
    <citation type="submission" date="2016-10" db="EMBL/GenBank/DDBJ databases">
        <authorList>
            <person name="de Groot N.N."/>
        </authorList>
    </citation>
    <scope>NUCLEOTIDE SEQUENCE [LARGE SCALE GENOMIC DNA]</scope>
    <source>
        <strain evidence="1 2">DSM 24015</strain>
    </source>
</reference>
<dbReference type="STRING" id="1071918.SAMN05421544_10228"/>
<dbReference type="EMBL" id="FNAS01000002">
    <property type="protein sequence ID" value="SDD99891.1"/>
    <property type="molecule type" value="Genomic_DNA"/>
</dbReference>
<dbReference type="AlphaFoldDB" id="A0A1G6ZBJ1"/>
<proteinExistence type="predicted"/>
<dbReference type="Proteomes" id="UP000198517">
    <property type="component" value="Unassembled WGS sequence"/>
</dbReference>
<accession>A0A1G6ZBJ1</accession>
<sequence>MKKSIILFFYFLLSLCYSQNRLNDEAIVSQHKRMVYDRWGDWRPYGKYFLGIQTNFAYATVWGWLAPKRNRRYKAGADIRPLKIGGEEMKRTILAKEQEKLAEKIKIRQDSIYKRKLQDFAYWTPLTVDADPLWLLYYKRMLKPLKEFPDKLSDWNGFDEEGYKKLYSLGTITRLQENLDLLKNQYEISRTVSMPRGKRFILYHKTLIGWRKFLSNLDSEKKNASLMISYKQREKERKQPSEIYNHQTDMKIAERVFIKYRQLIHNN</sequence>
<evidence type="ECO:0000313" key="1">
    <source>
        <dbReference type="EMBL" id="SDD99891.1"/>
    </source>
</evidence>
<gene>
    <name evidence="1" type="ORF">SAMN05421544_10228</name>
</gene>
<organism evidence="1 2">
    <name type="scientific">Riemerella columbipharyngis</name>
    <dbReference type="NCBI Taxonomy" id="1071918"/>
    <lineage>
        <taxon>Bacteria</taxon>
        <taxon>Pseudomonadati</taxon>
        <taxon>Bacteroidota</taxon>
        <taxon>Flavobacteriia</taxon>
        <taxon>Flavobacteriales</taxon>
        <taxon>Weeksellaceae</taxon>
        <taxon>Riemerella</taxon>
    </lineage>
</organism>
<protein>
    <submittedName>
        <fullName evidence="1">Uncharacterized protein</fullName>
    </submittedName>
</protein>
<evidence type="ECO:0000313" key="2">
    <source>
        <dbReference type="Proteomes" id="UP000198517"/>
    </source>
</evidence>
<name>A0A1G6ZBJ1_9FLAO</name>
<keyword evidence="2" id="KW-1185">Reference proteome</keyword>